<evidence type="ECO:0000256" key="4">
    <source>
        <dbReference type="ARBA" id="ARBA00022605"/>
    </source>
</evidence>
<dbReference type="InterPro" id="IPR024083">
    <property type="entry name" value="Fumarase/histidase_N"/>
</dbReference>
<dbReference type="Gene3D" id="1.10.275.10">
    <property type="entry name" value="Fumarase/aspartase (N-terminal domain)"/>
    <property type="match status" value="1"/>
</dbReference>
<dbReference type="EC" id="4.3.2.1" evidence="2"/>
<sequence>MRLSGRISENPNELLHREILEPQFSYELKHLLPWYILIEKVMLLEYQRLNLLDKVAVNKIAHLLNQVTEKSLHADPKINMSDICFAIEQYVSQRLRADSASWHMDRSRNDVQACAQVMYARQQLIVQSKELIQLATSVCHLATKTVNIPLPGYTHYQTAQIMTPGFYMAAVSEEILTTLEKLLYVYDNINKCPLGAGAMTGVELGWDRKRMATLLGFNHYTNHALRAVASRDWSLQIASEMANFSVFLSRIFTDFIQWGSSEYQFIDLADQFSGISSAMPQKKNFTILERIRGKTAHISAFYFDFLIAQRNTPFTNLVETSKEAGTFVNTMFSTFNSLIKLVIMVIDNLKFNENRTLEVCKRDFFGGFSLANKLTLHANIPFRSAQVIVGDYIVRVREQKLKPEQTDVRLLEEICIENGYDTKFEDEFLNNCFNVKNDLENKISEGSTNPLQVKKMLVRQSEQLIHLKKEWENREEIVNKAYEELTNQLYDR</sequence>
<dbReference type="Proteomes" id="UP001207626">
    <property type="component" value="Unassembled WGS sequence"/>
</dbReference>
<dbReference type="Pfam" id="PF00206">
    <property type="entry name" value="Lyase_1"/>
    <property type="match status" value="1"/>
</dbReference>
<keyword evidence="5 7" id="KW-0456">Lyase</keyword>
<keyword evidence="4" id="KW-0028">Amino-acid biosynthesis</keyword>
<evidence type="ECO:0000313" key="8">
    <source>
        <dbReference type="Proteomes" id="UP001207626"/>
    </source>
</evidence>
<dbReference type="PRINTS" id="PR00145">
    <property type="entry name" value="ARGSUCLYASE"/>
</dbReference>
<accession>A0ABT4DUV3</accession>
<evidence type="ECO:0000256" key="3">
    <source>
        <dbReference type="ARBA" id="ARBA00022571"/>
    </source>
</evidence>
<organism evidence="7 8">
    <name type="scientific">Paenibacillus apiarius</name>
    <dbReference type="NCBI Taxonomy" id="46240"/>
    <lineage>
        <taxon>Bacteria</taxon>
        <taxon>Bacillati</taxon>
        <taxon>Bacillota</taxon>
        <taxon>Bacilli</taxon>
        <taxon>Bacillales</taxon>
        <taxon>Paenibacillaceae</taxon>
        <taxon>Paenibacillus</taxon>
    </lineage>
</organism>
<dbReference type="RefSeq" id="WP_087433295.1">
    <property type="nucleotide sequence ID" value="NZ_JAMDLV010000071.1"/>
</dbReference>
<dbReference type="InterPro" id="IPR008948">
    <property type="entry name" value="L-Aspartase-like"/>
</dbReference>
<dbReference type="PRINTS" id="PR00149">
    <property type="entry name" value="FUMRATELYASE"/>
</dbReference>
<evidence type="ECO:0000256" key="1">
    <source>
        <dbReference type="ARBA" id="ARBA00004941"/>
    </source>
</evidence>
<dbReference type="InterPro" id="IPR022761">
    <property type="entry name" value="Fumarate_lyase_N"/>
</dbReference>
<evidence type="ECO:0000313" key="7">
    <source>
        <dbReference type="EMBL" id="MCY9519781.1"/>
    </source>
</evidence>
<dbReference type="InterPro" id="IPR000362">
    <property type="entry name" value="Fumarate_lyase_fam"/>
</dbReference>
<name>A0ABT4DUV3_9BACL</name>
<feature type="domain" description="Fumarate lyase N-terminal" evidence="6">
    <location>
        <begin position="79"/>
        <end position="298"/>
    </location>
</feature>
<evidence type="ECO:0000256" key="5">
    <source>
        <dbReference type="ARBA" id="ARBA00023239"/>
    </source>
</evidence>
<dbReference type="Gene3D" id="1.20.200.10">
    <property type="entry name" value="Fumarase/aspartase (Central domain)"/>
    <property type="match status" value="1"/>
</dbReference>
<comment type="pathway">
    <text evidence="1">Amino-acid biosynthesis; L-arginine biosynthesis; L-arginine from L-ornithine and carbamoyl phosphate: step 3/3.</text>
</comment>
<keyword evidence="8" id="KW-1185">Reference proteome</keyword>
<dbReference type="EMBL" id="JAMDLW010000010">
    <property type="protein sequence ID" value="MCY9519781.1"/>
    <property type="molecule type" value="Genomic_DNA"/>
</dbReference>
<comment type="caution">
    <text evidence="7">The sequence shown here is derived from an EMBL/GenBank/DDBJ whole genome shotgun (WGS) entry which is preliminary data.</text>
</comment>
<dbReference type="PANTHER" id="PTHR43814">
    <property type="entry name" value="ARGININOSUCCINATE LYASE"/>
    <property type="match status" value="1"/>
</dbReference>
<protein>
    <recommendedName>
        <fullName evidence="2">argininosuccinate lyase</fullName>
        <ecNumber evidence="2">4.3.2.1</ecNumber>
    </recommendedName>
</protein>
<keyword evidence="3" id="KW-0055">Arginine biosynthesis</keyword>
<dbReference type="PANTHER" id="PTHR43814:SF1">
    <property type="entry name" value="ARGININOSUCCINATE LYASE"/>
    <property type="match status" value="1"/>
</dbReference>
<dbReference type="InterPro" id="IPR009049">
    <property type="entry name" value="Argininosuccinate_lyase"/>
</dbReference>
<dbReference type="SUPFAM" id="SSF48557">
    <property type="entry name" value="L-aspartase-like"/>
    <property type="match status" value="1"/>
</dbReference>
<gene>
    <name evidence="7" type="ORF">M5X09_08810</name>
</gene>
<reference evidence="7 8" key="1">
    <citation type="submission" date="2022-05" db="EMBL/GenBank/DDBJ databases">
        <title>Genome Sequencing of Bee-Associated Microbes.</title>
        <authorList>
            <person name="Dunlap C."/>
        </authorList>
    </citation>
    <scope>NUCLEOTIDE SEQUENCE [LARGE SCALE GENOMIC DNA]</scope>
    <source>
        <strain evidence="7 8">NRRL NRS-1438</strain>
    </source>
</reference>
<evidence type="ECO:0000256" key="2">
    <source>
        <dbReference type="ARBA" id="ARBA00012338"/>
    </source>
</evidence>
<proteinExistence type="predicted"/>
<evidence type="ECO:0000259" key="6">
    <source>
        <dbReference type="Pfam" id="PF00206"/>
    </source>
</evidence>
<dbReference type="Gene3D" id="1.10.40.30">
    <property type="entry name" value="Fumarase/aspartase (C-terminal domain)"/>
    <property type="match status" value="1"/>
</dbReference>
<dbReference type="GO" id="GO:0016829">
    <property type="term" value="F:lyase activity"/>
    <property type="evidence" value="ECO:0007669"/>
    <property type="project" value="UniProtKB-KW"/>
</dbReference>